<proteinExistence type="predicted"/>
<sequence length="124" mass="13463">MIDGRLHDEVKIEIADFTSGVSDYGIDCAQSASGCGPSLNGYLEVTVCREDSTGPSFEEAFLLTLLGEDCVHVELYRGVESNAEQLRKRGVGVDDICRIAAGSRGQSDWSLVPCRLLRLLDAPR</sequence>
<accession>A0A9N7VMS0</accession>
<keyword evidence="2" id="KW-1185">Reference proteome</keyword>
<dbReference type="Proteomes" id="UP001153269">
    <property type="component" value="Unassembled WGS sequence"/>
</dbReference>
<comment type="caution">
    <text evidence="1">The sequence shown here is derived from an EMBL/GenBank/DDBJ whole genome shotgun (WGS) entry which is preliminary data.</text>
</comment>
<gene>
    <name evidence="1" type="ORF">PLEPLA_LOCUS38753</name>
</gene>
<evidence type="ECO:0000313" key="1">
    <source>
        <dbReference type="EMBL" id="CAB1451060.1"/>
    </source>
</evidence>
<dbReference type="AlphaFoldDB" id="A0A9N7VMS0"/>
<organism evidence="1 2">
    <name type="scientific">Pleuronectes platessa</name>
    <name type="common">European plaice</name>
    <dbReference type="NCBI Taxonomy" id="8262"/>
    <lineage>
        <taxon>Eukaryota</taxon>
        <taxon>Metazoa</taxon>
        <taxon>Chordata</taxon>
        <taxon>Craniata</taxon>
        <taxon>Vertebrata</taxon>
        <taxon>Euteleostomi</taxon>
        <taxon>Actinopterygii</taxon>
        <taxon>Neopterygii</taxon>
        <taxon>Teleostei</taxon>
        <taxon>Neoteleostei</taxon>
        <taxon>Acanthomorphata</taxon>
        <taxon>Carangaria</taxon>
        <taxon>Pleuronectiformes</taxon>
        <taxon>Pleuronectoidei</taxon>
        <taxon>Pleuronectidae</taxon>
        <taxon>Pleuronectes</taxon>
    </lineage>
</organism>
<evidence type="ECO:0000313" key="2">
    <source>
        <dbReference type="Proteomes" id="UP001153269"/>
    </source>
</evidence>
<name>A0A9N7VMS0_PLEPL</name>
<protein>
    <submittedName>
        <fullName evidence="1">Uncharacterized protein</fullName>
    </submittedName>
</protein>
<dbReference type="EMBL" id="CADEAL010004074">
    <property type="protein sequence ID" value="CAB1451060.1"/>
    <property type="molecule type" value="Genomic_DNA"/>
</dbReference>
<reference evidence="1" key="1">
    <citation type="submission" date="2020-03" db="EMBL/GenBank/DDBJ databases">
        <authorList>
            <person name="Weist P."/>
        </authorList>
    </citation>
    <scope>NUCLEOTIDE SEQUENCE</scope>
</reference>